<feature type="region of interest" description="Disordered" evidence="1">
    <location>
        <begin position="232"/>
        <end position="266"/>
    </location>
</feature>
<name>A0A9P8VTG0_9HYPO</name>
<feature type="compositionally biased region" description="Basic and acidic residues" evidence="1">
    <location>
        <begin position="278"/>
        <end position="316"/>
    </location>
</feature>
<evidence type="ECO:0000256" key="2">
    <source>
        <dbReference type="SAM" id="Phobius"/>
    </source>
</evidence>
<evidence type="ECO:0000256" key="1">
    <source>
        <dbReference type="SAM" id="MobiDB-lite"/>
    </source>
</evidence>
<accession>A0A9P8VTG0</accession>
<gene>
    <name evidence="3" type="ORF">B0T10DRAFT_497117</name>
</gene>
<evidence type="ECO:0000313" key="4">
    <source>
        <dbReference type="Proteomes" id="UP000777438"/>
    </source>
</evidence>
<keyword evidence="2" id="KW-1133">Transmembrane helix</keyword>
<feature type="transmembrane region" description="Helical" evidence="2">
    <location>
        <begin position="110"/>
        <end position="132"/>
    </location>
</feature>
<dbReference type="AlphaFoldDB" id="A0A9P8VTG0"/>
<proteinExistence type="predicted"/>
<protein>
    <submittedName>
        <fullName evidence="3">Uncharacterized protein</fullName>
    </submittedName>
</protein>
<sequence length="351" mass="39209">MAVIGTNTSAPFRTTVALRNIMARSLSGVLPSPHGRRDDTMSKSRQTLLWLETARTLPVKEMKAQAHSHLVVSSVLGNISVAPQDAPKPAETEANNATAWTMHGRTGEKFLVLLLLALCFLVLFGIVIADMWRKGRNGQFKKGYREMKKDQPKRLAKGLKEVAKSVWEAFTDLFRRVENKRRGRKADVEMTLSERYGHDAVIARLCAKEGVAKQNVVKKDVQTEVVVKTVARTSEQSHSGQEEGKGPALEMKSSSDTMTVVEGEKSTIENEKTTIEGEKTAIEDEKTTIEEEKTMVEEEKTTVEETTTVEEKTMAKDEEETTEEGEKTAGEMKRELKEEPGEEDWDKIEPA</sequence>
<dbReference type="Proteomes" id="UP000777438">
    <property type="component" value="Unassembled WGS sequence"/>
</dbReference>
<keyword evidence="2" id="KW-0812">Transmembrane</keyword>
<keyword evidence="2" id="KW-0472">Membrane</keyword>
<organism evidence="3 4">
    <name type="scientific">Thelonectria olida</name>
    <dbReference type="NCBI Taxonomy" id="1576542"/>
    <lineage>
        <taxon>Eukaryota</taxon>
        <taxon>Fungi</taxon>
        <taxon>Dikarya</taxon>
        <taxon>Ascomycota</taxon>
        <taxon>Pezizomycotina</taxon>
        <taxon>Sordariomycetes</taxon>
        <taxon>Hypocreomycetidae</taxon>
        <taxon>Hypocreales</taxon>
        <taxon>Nectriaceae</taxon>
        <taxon>Thelonectria</taxon>
    </lineage>
</organism>
<keyword evidence="4" id="KW-1185">Reference proteome</keyword>
<feature type="region of interest" description="Disordered" evidence="1">
    <location>
        <begin position="278"/>
        <end position="351"/>
    </location>
</feature>
<feature type="compositionally biased region" description="Basic and acidic residues" evidence="1">
    <location>
        <begin position="324"/>
        <end position="339"/>
    </location>
</feature>
<evidence type="ECO:0000313" key="3">
    <source>
        <dbReference type="EMBL" id="KAH6877151.1"/>
    </source>
</evidence>
<feature type="compositionally biased region" description="Acidic residues" evidence="1">
    <location>
        <begin position="340"/>
        <end position="351"/>
    </location>
</feature>
<comment type="caution">
    <text evidence="3">The sequence shown here is derived from an EMBL/GenBank/DDBJ whole genome shotgun (WGS) entry which is preliminary data.</text>
</comment>
<dbReference type="EMBL" id="JAGPYM010000031">
    <property type="protein sequence ID" value="KAH6877151.1"/>
    <property type="molecule type" value="Genomic_DNA"/>
</dbReference>
<reference evidence="3 4" key="1">
    <citation type="journal article" date="2021" name="Nat. Commun.">
        <title>Genetic determinants of endophytism in the Arabidopsis root mycobiome.</title>
        <authorList>
            <person name="Mesny F."/>
            <person name="Miyauchi S."/>
            <person name="Thiergart T."/>
            <person name="Pickel B."/>
            <person name="Atanasova L."/>
            <person name="Karlsson M."/>
            <person name="Huettel B."/>
            <person name="Barry K.W."/>
            <person name="Haridas S."/>
            <person name="Chen C."/>
            <person name="Bauer D."/>
            <person name="Andreopoulos W."/>
            <person name="Pangilinan J."/>
            <person name="LaButti K."/>
            <person name="Riley R."/>
            <person name="Lipzen A."/>
            <person name="Clum A."/>
            <person name="Drula E."/>
            <person name="Henrissat B."/>
            <person name="Kohler A."/>
            <person name="Grigoriev I.V."/>
            <person name="Martin F.M."/>
            <person name="Hacquard S."/>
        </authorList>
    </citation>
    <scope>NUCLEOTIDE SEQUENCE [LARGE SCALE GENOMIC DNA]</scope>
    <source>
        <strain evidence="3 4">MPI-CAGE-CH-0241</strain>
    </source>
</reference>